<keyword evidence="12" id="KW-1185">Reference proteome</keyword>
<comment type="subcellular location">
    <subcellularLocation>
        <location evidence="1 8">Membrane</location>
        <topology evidence="1 8">Multi-pass membrane protein</topology>
    </subcellularLocation>
</comment>
<evidence type="ECO:0000256" key="4">
    <source>
        <dbReference type="ARBA" id="ARBA00022821"/>
    </source>
</evidence>
<dbReference type="Pfam" id="PF03094">
    <property type="entry name" value="Mlo"/>
    <property type="match status" value="1"/>
</dbReference>
<gene>
    <name evidence="8" type="primary">MLO</name>
    <name evidence="11" type="ORF">SO802_006283</name>
</gene>
<dbReference type="PANTHER" id="PTHR31942:SF72">
    <property type="entry name" value="MLO-LIKE PROTEIN"/>
    <property type="match status" value="1"/>
</dbReference>
<comment type="caution">
    <text evidence="11">The sequence shown here is derived from an EMBL/GenBank/DDBJ whole genome shotgun (WGS) entry which is preliminary data.</text>
</comment>
<evidence type="ECO:0000256" key="8">
    <source>
        <dbReference type="RuleBase" id="RU280816"/>
    </source>
</evidence>
<dbReference type="Proteomes" id="UP001459277">
    <property type="component" value="Unassembled WGS sequence"/>
</dbReference>
<keyword evidence="5 8" id="KW-1133">Transmembrane helix</keyword>
<reference evidence="11 12" key="1">
    <citation type="submission" date="2024-01" db="EMBL/GenBank/DDBJ databases">
        <title>A telomere-to-telomere, gap-free genome of sweet tea (Lithocarpus litseifolius).</title>
        <authorList>
            <person name="Zhou J."/>
        </authorList>
    </citation>
    <scope>NUCLEOTIDE SEQUENCE [LARGE SCALE GENOMIC DNA]</scope>
    <source>
        <strain evidence="11">Zhou-2022a</strain>
        <tissue evidence="11">Leaf</tissue>
    </source>
</reference>
<dbReference type="EMBL" id="JAZDWU010000002">
    <property type="protein sequence ID" value="KAL0011175.1"/>
    <property type="molecule type" value="Genomic_DNA"/>
</dbReference>
<dbReference type="AlphaFoldDB" id="A0AAW2DKG2"/>
<feature type="transmembrane region" description="Helical" evidence="10">
    <location>
        <begin position="20"/>
        <end position="43"/>
    </location>
</feature>
<evidence type="ECO:0000313" key="12">
    <source>
        <dbReference type="Proteomes" id="UP001459277"/>
    </source>
</evidence>
<proteinExistence type="inferred from homology"/>
<name>A0AAW2DKG2_9ROSI</name>
<keyword evidence="7 8" id="KW-0568">Pathogenesis-related protein</keyword>
<evidence type="ECO:0000256" key="1">
    <source>
        <dbReference type="ARBA" id="ARBA00004141"/>
    </source>
</evidence>
<evidence type="ECO:0000256" key="6">
    <source>
        <dbReference type="ARBA" id="ARBA00023136"/>
    </source>
</evidence>
<dbReference type="GO" id="GO:0006952">
    <property type="term" value="P:defense response"/>
    <property type="evidence" value="ECO:0007669"/>
    <property type="project" value="UniProtKB-KW"/>
</dbReference>
<comment type="domain">
    <text evidence="8">The C-terminus contains a calmodulin-binding domain, which binds calmodulin in a calcium-dependent fashion.</text>
</comment>
<feature type="region of interest" description="Disordered" evidence="9">
    <location>
        <begin position="494"/>
        <end position="527"/>
    </location>
</feature>
<evidence type="ECO:0000313" key="11">
    <source>
        <dbReference type="EMBL" id="KAL0011175.1"/>
    </source>
</evidence>
<feature type="compositionally biased region" description="Polar residues" evidence="9">
    <location>
        <begin position="502"/>
        <end position="517"/>
    </location>
</feature>
<sequence length="527" mass="60650">MAEEEVTTTLETTLEVTPTWAVATVCFILILLSIVLEHLLNLLGKYFNRKRRKSLIQALDKIKSELMLLGFVSLLLTVSQRPIAKICIPKSVGETFLPCTETSSDAEEETVCAEQGMVSFLSRQGVQELQYLIFVLAFSHVLSCVLTFSLGMAKMKRWESWEAETRTLEYQFLNDPRRFQLSHQTSFGKRHLKFWSDHRFLRWPACFFRQFFLSVYKVDYFTLRHGFIMAHFTEGTNFDFQKYIRRALEKDFGVVVGISWWIWIFSVFFLFFNAHVFHNYMWLPFFPLVMLLVVGTKLQGIITKMCLQSPHVVRGPLLVKPNDNLFWFGKPKLLLHLIHFILFQNSFQIAFFSWTWYKFGFRSCFHKQNEDIIIRLAMGVVVQILCGYVTLPLYALVTQMGTSMGKAVFTESVAEGLKKWRAKAKKNLAMENTNHLSYATTSLDDSLDTSLETSLDHSPSFTLAAASFSLERDGPNPISDSEIVVAVEIEDEEQVNGKGKQKVSSFNGFDLSNTSTKSKYKERESSS</sequence>
<keyword evidence="6 8" id="KW-0472">Membrane</keyword>
<evidence type="ECO:0000256" key="10">
    <source>
        <dbReference type="SAM" id="Phobius"/>
    </source>
</evidence>
<protein>
    <recommendedName>
        <fullName evidence="8">MLO-like protein</fullName>
    </recommendedName>
</protein>
<evidence type="ECO:0000256" key="7">
    <source>
        <dbReference type="ARBA" id="ARBA00023265"/>
    </source>
</evidence>
<organism evidence="11 12">
    <name type="scientific">Lithocarpus litseifolius</name>
    <dbReference type="NCBI Taxonomy" id="425828"/>
    <lineage>
        <taxon>Eukaryota</taxon>
        <taxon>Viridiplantae</taxon>
        <taxon>Streptophyta</taxon>
        <taxon>Embryophyta</taxon>
        <taxon>Tracheophyta</taxon>
        <taxon>Spermatophyta</taxon>
        <taxon>Magnoliopsida</taxon>
        <taxon>eudicotyledons</taxon>
        <taxon>Gunneridae</taxon>
        <taxon>Pentapetalae</taxon>
        <taxon>rosids</taxon>
        <taxon>fabids</taxon>
        <taxon>Fagales</taxon>
        <taxon>Fagaceae</taxon>
        <taxon>Lithocarpus</taxon>
    </lineage>
</organism>
<feature type="transmembrane region" description="Helical" evidence="10">
    <location>
        <begin position="333"/>
        <end position="352"/>
    </location>
</feature>
<comment type="similarity">
    <text evidence="2 8">Belongs to the MLO family.</text>
</comment>
<feature type="transmembrane region" description="Helical" evidence="10">
    <location>
        <begin position="252"/>
        <end position="274"/>
    </location>
</feature>
<keyword evidence="4 8" id="KW-0611">Plant defense</keyword>
<accession>A0AAW2DKG2</accession>
<keyword evidence="8" id="KW-0112">Calmodulin-binding</keyword>
<dbReference type="InterPro" id="IPR004326">
    <property type="entry name" value="Mlo"/>
</dbReference>
<evidence type="ECO:0000256" key="5">
    <source>
        <dbReference type="ARBA" id="ARBA00022989"/>
    </source>
</evidence>
<feature type="transmembrane region" description="Helical" evidence="10">
    <location>
        <begin position="280"/>
        <end position="298"/>
    </location>
</feature>
<keyword evidence="3 8" id="KW-0812">Transmembrane</keyword>
<comment type="function">
    <text evidence="8">May be involved in modulation of pathogen defense and leaf cell death.</text>
</comment>
<dbReference type="PANTHER" id="PTHR31942">
    <property type="entry name" value="MLO-LIKE PROTEIN 1"/>
    <property type="match status" value="1"/>
</dbReference>
<dbReference type="GO" id="GO:0016020">
    <property type="term" value="C:membrane"/>
    <property type="evidence" value="ECO:0007669"/>
    <property type="project" value="UniProtKB-SubCell"/>
</dbReference>
<feature type="transmembrane region" description="Helical" evidence="10">
    <location>
        <begin position="372"/>
        <end position="397"/>
    </location>
</feature>
<dbReference type="GO" id="GO:0005516">
    <property type="term" value="F:calmodulin binding"/>
    <property type="evidence" value="ECO:0007669"/>
    <property type="project" value="UniProtKB-KW"/>
</dbReference>
<evidence type="ECO:0000256" key="9">
    <source>
        <dbReference type="SAM" id="MobiDB-lite"/>
    </source>
</evidence>
<feature type="transmembrane region" description="Helical" evidence="10">
    <location>
        <begin position="129"/>
        <end position="150"/>
    </location>
</feature>
<evidence type="ECO:0000256" key="2">
    <source>
        <dbReference type="ARBA" id="ARBA00006574"/>
    </source>
</evidence>
<evidence type="ECO:0000256" key="3">
    <source>
        <dbReference type="ARBA" id="ARBA00022692"/>
    </source>
</evidence>